<proteinExistence type="predicted"/>
<keyword evidence="1" id="KW-0812">Transmembrane</keyword>
<feature type="transmembrane region" description="Helical" evidence="1">
    <location>
        <begin position="30"/>
        <end position="51"/>
    </location>
</feature>
<protein>
    <recommendedName>
        <fullName evidence="4">DUF4381 domain-containing protein</fullName>
    </recommendedName>
</protein>
<dbReference type="EMBL" id="MSCJ01000003">
    <property type="protein sequence ID" value="PQJ61956.1"/>
    <property type="molecule type" value="Genomic_DNA"/>
</dbReference>
<sequence>MTTPAPPSSLIKGLVEISIPESVPWIPQTIGWWILIGILLLIVSWKIYCLVKLYIHNRYRREALEDLRLIDCDNPAQACAALFSVIKRVTVHLIDKSAPYEGKALLNLIQTTLPTANNGDSVTVIDPELFQRFSASLWLPDENCLLTPIQVDALKKQCVIWLKTHQRPE</sequence>
<evidence type="ECO:0008006" key="4">
    <source>
        <dbReference type="Google" id="ProtNLM"/>
    </source>
</evidence>
<organism evidence="2 3">
    <name type="scientific">Photobacterium angustum</name>
    <dbReference type="NCBI Taxonomy" id="661"/>
    <lineage>
        <taxon>Bacteria</taxon>
        <taxon>Pseudomonadati</taxon>
        <taxon>Pseudomonadota</taxon>
        <taxon>Gammaproteobacteria</taxon>
        <taxon>Vibrionales</taxon>
        <taxon>Vibrionaceae</taxon>
        <taxon>Photobacterium</taxon>
    </lineage>
</organism>
<evidence type="ECO:0000313" key="3">
    <source>
        <dbReference type="Proteomes" id="UP000238730"/>
    </source>
</evidence>
<reference evidence="2 3" key="1">
    <citation type="submission" date="2016-12" db="EMBL/GenBank/DDBJ databases">
        <title>Diversity of luminous bacteria.</title>
        <authorList>
            <person name="Yoshizawa S."/>
            <person name="Kogure K."/>
        </authorList>
    </citation>
    <scope>NUCLEOTIDE SEQUENCE [LARGE SCALE GENOMIC DNA]</scope>
    <source>
        <strain evidence="2 3">LC1-200</strain>
    </source>
</reference>
<accession>A0A2S7VID8</accession>
<name>A0A2S7VID8_PHOAN</name>
<dbReference type="RefSeq" id="WP_105061799.1">
    <property type="nucleotide sequence ID" value="NZ_MSCJ01000003.1"/>
</dbReference>
<evidence type="ECO:0000256" key="1">
    <source>
        <dbReference type="SAM" id="Phobius"/>
    </source>
</evidence>
<keyword evidence="1" id="KW-1133">Transmembrane helix</keyword>
<dbReference type="OrthoDB" id="6398942at2"/>
<keyword evidence="1" id="KW-0472">Membrane</keyword>
<dbReference type="InterPro" id="IPR025489">
    <property type="entry name" value="DUF4381"/>
</dbReference>
<dbReference type="Proteomes" id="UP000238730">
    <property type="component" value="Unassembled WGS sequence"/>
</dbReference>
<dbReference type="AlphaFoldDB" id="A0A2S7VID8"/>
<dbReference type="Pfam" id="PF14316">
    <property type="entry name" value="DUF4381"/>
    <property type="match status" value="1"/>
</dbReference>
<comment type="caution">
    <text evidence="2">The sequence shown here is derived from an EMBL/GenBank/DDBJ whole genome shotgun (WGS) entry which is preliminary data.</text>
</comment>
<evidence type="ECO:0000313" key="2">
    <source>
        <dbReference type="EMBL" id="PQJ61956.1"/>
    </source>
</evidence>
<gene>
    <name evidence="2" type="ORF">BTO08_16995</name>
</gene>